<evidence type="ECO:0000256" key="1">
    <source>
        <dbReference type="SAM" id="Phobius"/>
    </source>
</evidence>
<dbReference type="Gene3D" id="3.90.550.10">
    <property type="entry name" value="Spore Coat Polysaccharide Biosynthesis Protein SpsA, Chain A"/>
    <property type="match status" value="1"/>
</dbReference>
<keyword evidence="1" id="KW-1133">Transmembrane helix</keyword>
<dbReference type="SUPFAM" id="SSF53448">
    <property type="entry name" value="Nucleotide-diphospho-sugar transferases"/>
    <property type="match status" value="1"/>
</dbReference>
<dbReference type="OrthoDB" id="9800276at2"/>
<keyword evidence="3" id="KW-0808">Transferase</keyword>
<evidence type="ECO:0000259" key="2">
    <source>
        <dbReference type="Pfam" id="PF00535"/>
    </source>
</evidence>
<reference evidence="4" key="1">
    <citation type="submission" date="2012-06" db="EMBL/GenBank/DDBJ databases">
        <title>The complete genome of Flexibacter litoralis DSM 6794.</title>
        <authorList>
            <person name="Lucas S."/>
            <person name="Copeland A."/>
            <person name="Lapidus A."/>
            <person name="Glavina del Rio T."/>
            <person name="Dalin E."/>
            <person name="Tice H."/>
            <person name="Bruce D."/>
            <person name="Goodwin L."/>
            <person name="Pitluck S."/>
            <person name="Peters L."/>
            <person name="Ovchinnikova G."/>
            <person name="Lu M."/>
            <person name="Kyrpides N."/>
            <person name="Mavromatis K."/>
            <person name="Ivanova N."/>
            <person name="Brettin T."/>
            <person name="Detter J.C."/>
            <person name="Han C."/>
            <person name="Larimer F."/>
            <person name="Land M."/>
            <person name="Hauser L."/>
            <person name="Markowitz V."/>
            <person name="Cheng J.-F."/>
            <person name="Hugenholtz P."/>
            <person name="Woyke T."/>
            <person name="Wu D."/>
            <person name="Spring S."/>
            <person name="Lang E."/>
            <person name="Kopitz M."/>
            <person name="Brambilla E."/>
            <person name="Klenk H.-P."/>
            <person name="Eisen J.A."/>
        </authorList>
    </citation>
    <scope>NUCLEOTIDE SEQUENCE [LARGE SCALE GENOMIC DNA]</scope>
    <source>
        <strain evidence="4">ATCC 23117 / DSM 6794 / NBRC 15988 / NCIMB 1366 / Sio-4</strain>
    </source>
</reference>
<sequence length="407" mass="47687">MNQIYTFWIILSISLILQGSFFVVILKLLFYEKNQISKVNPQKSVSVVIAARNEANNLGNLLTSIFNQGYKNFELIVVNDRSEDNSLHILEQFKENNPTQNFHFISIKEKPQNWNGKKYALQKGIKAAKNEIILLTDADCLLKDKYWIEKMASSFNQNNKKIDCVVGISLYKKEKNNFPNSILSWFIQNETLIVALQYISFANFGMAYMGVGRNLAYKKSVFMSSVETPTTAEVFPPMTNTFEKIASQMGGDDDLIFSEKRFYKNVGVCLNGQTESKAPQNFKEWLHQKRRHLAVGTKYSFRQKVISSIYPLSIFSWYIAFLGFLINGFYEVLAYEFFRQLLFFSILHIFYNQIQNNYLLSRFNHKNFLINFLREFFITFFCFEFVFIFYYFVVGMGAVFFPPKKWK</sequence>
<dbReference type="KEGG" id="fli:Fleli_1249"/>
<proteinExistence type="predicted"/>
<dbReference type="RefSeq" id="WP_014797142.1">
    <property type="nucleotide sequence ID" value="NC_018018.1"/>
</dbReference>
<keyword evidence="1" id="KW-0812">Transmembrane</keyword>
<evidence type="ECO:0000313" key="4">
    <source>
        <dbReference type="Proteomes" id="UP000006054"/>
    </source>
</evidence>
<dbReference type="InterPro" id="IPR050834">
    <property type="entry name" value="Glycosyltransf_2"/>
</dbReference>
<name>I4AIA0_BERLS</name>
<keyword evidence="4" id="KW-1185">Reference proteome</keyword>
<feature type="transmembrane region" description="Helical" evidence="1">
    <location>
        <begin position="332"/>
        <end position="351"/>
    </location>
</feature>
<dbReference type="Proteomes" id="UP000006054">
    <property type="component" value="Chromosome"/>
</dbReference>
<accession>I4AIA0</accession>
<dbReference type="InterPro" id="IPR001173">
    <property type="entry name" value="Glyco_trans_2-like"/>
</dbReference>
<feature type="transmembrane region" description="Helical" evidence="1">
    <location>
        <begin position="372"/>
        <end position="401"/>
    </location>
</feature>
<dbReference type="Pfam" id="PF00535">
    <property type="entry name" value="Glycos_transf_2"/>
    <property type="match status" value="1"/>
</dbReference>
<dbReference type="EMBL" id="CP003345">
    <property type="protein sequence ID" value="AFM03685.1"/>
    <property type="molecule type" value="Genomic_DNA"/>
</dbReference>
<dbReference type="HOGENOM" id="CLU_055604_0_0_10"/>
<dbReference type="STRING" id="880071.Fleli_1249"/>
<dbReference type="GO" id="GO:0016740">
    <property type="term" value="F:transferase activity"/>
    <property type="evidence" value="ECO:0007669"/>
    <property type="project" value="UniProtKB-KW"/>
</dbReference>
<evidence type="ECO:0000313" key="3">
    <source>
        <dbReference type="EMBL" id="AFM03685.1"/>
    </source>
</evidence>
<dbReference type="PANTHER" id="PTHR43685:SF11">
    <property type="entry name" value="GLYCOSYLTRANSFERASE TAGX-RELATED"/>
    <property type="match status" value="1"/>
</dbReference>
<dbReference type="InterPro" id="IPR029044">
    <property type="entry name" value="Nucleotide-diphossugar_trans"/>
</dbReference>
<feature type="transmembrane region" description="Helical" evidence="1">
    <location>
        <begin position="308"/>
        <end position="326"/>
    </location>
</feature>
<keyword evidence="1" id="KW-0472">Membrane</keyword>
<gene>
    <name evidence="3" type="ordered locus">Fleli_1249</name>
</gene>
<feature type="transmembrane region" description="Helical" evidence="1">
    <location>
        <begin position="6"/>
        <end position="30"/>
    </location>
</feature>
<protein>
    <submittedName>
        <fullName evidence="3">Glycosyl transferase</fullName>
    </submittedName>
</protein>
<dbReference type="eggNOG" id="COG1215">
    <property type="taxonomic scope" value="Bacteria"/>
</dbReference>
<dbReference type="AlphaFoldDB" id="I4AIA0"/>
<feature type="domain" description="Glycosyltransferase 2-like" evidence="2">
    <location>
        <begin position="46"/>
        <end position="194"/>
    </location>
</feature>
<organism evidence="3 4">
    <name type="scientific">Bernardetia litoralis (strain ATCC 23117 / DSM 6794 / NBRC 15988 / NCIMB 1366 / Fx l1 / Sio-4)</name>
    <name type="common">Flexibacter litoralis</name>
    <dbReference type="NCBI Taxonomy" id="880071"/>
    <lineage>
        <taxon>Bacteria</taxon>
        <taxon>Pseudomonadati</taxon>
        <taxon>Bacteroidota</taxon>
        <taxon>Cytophagia</taxon>
        <taxon>Cytophagales</taxon>
        <taxon>Bernardetiaceae</taxon>
        <taxon>Bernardetia</taxon>
    </lineage>
</organism>
<dbReference type="PANTHER" id="PTHR43685">
    <property type="entry name" value="GLYCOSYLTRANSFERASE"/>
    <property type="match status" value="1"/>
</dbReference>